<dbReference type="SUPFAM" id="SSF141322">
    <property type="entry name" value="NfeD domain-like"/>
    <property type="match status" value="1"/>
</dbReference>
<keyword evidence="4 5" id="KW-0472">Membrane</keyword>
<gene>
    <name evidence="7" type="ORF">X474_04255</name>
</gene>
<dbReference type="RefSeq" id="WP_044346851.1">
    <property type="nucleotide sequence ID" value="NZ_AZAC01000003.1"/>
</dbReference>
<feature type="domain" description="NfeD-like C-terminal" evidence="6">
    <location>
        <begin position="84"/>
        <end position="141"/>
    </location>
</feature>
<dbReference type="PANTHER" id="PTHR33507:SF3">
    <property type="entry name" value="INNER MEMBRANE PROTEIN YBBJ"/>
    <property type="match status" value="1"/>
</dbReference>
<proteinExistence type="predicted"/>
<dbReference type="GO" id="GO:0005886">
    <property type="term" value="C:plasma membrane"/>
    <property type="evidence" value="ECO:0007669"/>
    <property type="project" value="TreeGrafter"/>
</dbReference>
<sequence>MEIWHYWIICGILLWIWEIFTPGFVVGVFGLGCFAGGLASLLGASLNWQIAAFALMSLLGFVLIRPFFLKYMDRGDKSAGIGVRALIGKQGVVVKAPEGPDEVGRVKLGGEVWRAQAVDGSELSLDQRVTVMSVEGVTLRVTSSPPKETQKNAG</sequence>
<dbReference type="EMBL" id="AZAC01000003">
    <property type="protein sequence ID" value="KIX15338.1"/>
    <property type="molecule type" value="Genomic_DNA"/>
</dbReference>
<dbReference type="Proteomes" id="UP000032233">
    <property type="component" value="Unassembled WGS sequence"/>
</dbReference>
<dbReference type="PANTHER" id="PTHR33507">
    <property type="entry name" value="INNER MEMBRANE PROTEIN YBBJ"/>
    <property type="match status" value="1"/>
</dbReference>
<keyword evidence="3 5" id="KW-1133">Transmembrane helix</keyword>
<evidence type="ECO:0000256" key="5">
    <source>
        <dbReference type="SAM" id="Phobius"/>
    </source>
</evidence>
<evidence type="ECO:0000256" key="3">
    <source>
        <dbReference type="ARBA" id="ARBA00022989"/>
    </source>
</evidence>
<dbReference type="AlphaFoldDB" id="A0A0D2HYE7"/>
<accession>A0A0D2HYE7</accession>
<evidence type="ECO:0000313" key="8">
    <source>
        <dbReference type="Proteomes" id="UP000032233"/>
    </source>
</evidence>
<evidence type="ECO:0000256" key="1">
    <source>
        <dbReference type="ARBA" id="ARBA00004141"/>
    </source>
</evidence>
<dbReference type="InterPro" id="IPR002810">
    <property type="entry name" value="NfeD-like_C"/>
</dbReference>
<name>A0A0D2HYE7_9BACT</name>
<feature type="transmembrane region" description="Helical" evidence="5">
    <location>
        <begin position="48"/>
        <end position="68"/>
    </location>
</feature>
<keyword evidence="2 5" id="KW-0812">Transmembrane</keyword>
<dbReference type="InParanoid" id="A0A0D2HYE7"/>
<comment type="subcellular location">
    <subcellularLocation>
        <location evidence="1">Membrane</location>
        <topology evidence="1">Multi-pass membrane protein</topology>
    </subcellularLocation>
</comment>
<protein>
    <recommendedName>
        <fullName evidence="6">NfeD-like C-terminal domain-containing protein</fullName>
    </recommendedName>
</protein>
<reference evidence="7 8" key="1">
    <citation type="submission" date="2013-11" db="EMBL/GenBank/DDBJ databases">
        <title>Metagenomic analysis of a methanogenic consortium involved in long chain n-alkane degradation.</title>
        <authorList>
            <person name="Davidova I.A."/>
            <person name="Callaghan A.V."/>
            <person name="Wawrik B."/>
            <person name="Pruitt S."/>
            <person name="Marks C."/>
            <person name="Duncan K.E."/>
            <person name="Suflita J.M."/>
        </authorList>
    </citation>
    <scope>NUCLEOTIDE SEQUENCE [LARGE SCALE GENOMIC DNA]</scope>
    <source>
        <strain evidence="7 8">SPR</strain>
    </source>
</reference>
<keyword evidence="8" id="KW-1185">Reference proteome</keyword>
<evidence type="ECO:0000259" key="6">
    <source>
        <dbReference type="Pfam" id="PF01957"/>
    </source>
</evidence>
<dbReference type="OrthoDB" id="5432219at2"/>
<dbReference type="STRING" id="1429043.X474_04255"/>
<organism evidence="7 8">
    <name type="scientific">Dethiosulfatarculus sandiegensis</name>
    <dbReference type="NCBI Taxonomy" id="1429043"/>
    <lineage>
        <taxon>Bacteria</taxon>
        <taxon>Pseudomonadati</taxon>
        <taxon>Thermodesulfobacteriota</taxon>
        <taxon>Desulfarculia</taxon>
        <taxon>Desulfarculales</taxon>
        <taxon>Desulfarculaceae</taxon>
        <taxon>Dethiosulfatarculus</taxon>
    </lineage>
</organism>
<dbReference type="Pfam" id="PF01957">
    <property type="entry name" value="NfeD"/>
    <property type="match status" value="1"/>
</dbReference>
<feature type="transmembrane region" description="Helical" evidence="5">
    <location>
        <begin position="12"/>
        <end position="42"/>
    </location>
</feature>
<comment type="caution">
    <text evidence="7">The sequence shown here is derived from an EMBL/GenBank/DDBJ whole genome shotgun (WGS) entry which is preliminary data.</text>
</comment>
<dbReference type="Gene3D" id="2.40.50.140">
    <property type="entry name" value="Nucleic acid-binding proteins"/>
    <property type="match status" value="1"/>
</dbReference>
<evidence type="ECO:0000313" key="7">
    <source>
        <dbReference type="EMBL" id="KIX15338.1"/>
    </source>
</evidence>
<evidence type="ECO:0000256" key="2">
    <source>
        <dbReference type="ARBA" id="ARBA00022692"/>
    </source>
</evidence>
<evidence type="ECO:0000256" key="4">
    <source>
        <dbReference type="ARBA" id="ARBA00023136"/>
    </source>
</evidence>
<dbReference type="InterPro" id="IPR052165">
    <property type="entry name" value="Membrane_assoc_protease"/>
</dbReference>
<dbReference type="InterPro" id="IPR012340">
    <property type="entry name" value="NA-bd_OB-fold"/>
</dbReference>